<protein>
    <recommendedName>
        <fullName evidence="4">DUF2079 domain-containing protein</fullName>
    </recommendedName>
</protein>
<dbReference type="InterPro" id="IPR018650">
    <property type="entry name" value="STSV1_Orf64"/>
</dbReference>
<dbReference type="EMBL" id="BNJG01000001">
    <property type="protein sequence ID" value="GHO52148.1"/>
    <property type="molecule type" value="Genomic_DNA"/>
</dbReference>
<feature type="transmembrane region" description="Helical" evidence="1">
    <location>
        <begin position="133"/>
        <end position="153"/>
    </location>
</feature>
<name>A0ABQ3UHG2_9CHLR</name>
<dbReference type="Proteomes" id="UP000654345">
    <property type="component" value="Unassembled WGS sequence"/>
</dbReference>
<keyword evidence="3" id="KW-1185">Reference proteome</keyword>
<dbReference type="Pfam" id="PF09852">
    <property type="entry name" value="DUF2079"/>
    <property type="match status" value="1"/>
</dbReference>
<evidence type="ECO:0000313" key="2">
    <source>
        <dbReference type="EMBL" id="GHO52148.1"/>
    </source>
</evidence>
<feature type="transmembrane region" description="Helical" evidence="1">
    <location>
        <begin position="350"/>
        <end position="369"/>
    </location>
</feature>
<reference evidence="2 3" key="1">
    <citation type="journal article" date="2021" name="Int. J. Syst. Evol. Microbiol.">
        <title>Reticulibacter mediterranei gen. nov., sp. nov., within the new family Reticulibacteraceae fam. nov., and Ktedonospora formicarum gen. nov., sp. nov., Ktedonobacter robiniae sp. nov., Dictyobacter formicarum sp. nov. and Dictyobacter arantiisoli sp. nov., belonging to the class Ktedonobacteria.</title>
        <authorList>
            <person name="Yabe S."/>
            <person name="Zheng Y."/>
            <person name="Wang C.M."/>
            <person name="Sakai Y."/>
            <person name="Abe K."/>
            <person name="Yokota A."/>
            <person name="Donadio S."/>
            <person name="Cavaletti L."/>
            <person name="Monciardini P."/>
        </authorList>
    </citation>
    <scope>NUCLEOTIDE SEQUENCE [LARGE SCALE GENOMIC DNA]</scope>
    <source>
        <strain evidence="2 3">SOSP1-30</strain>
    </source>
</reference>
<gene>
    <name evidence="2" type="ORF">KSB_06230</name>
</gene>
<keyword evidence="1" id="KW-0472">Membrane</keyword>
<evidence type="ECO:0000256" key="1">
    <source>
        <dbReference type="SAM" id="Phobius"/>
    </source>
</evidence>
<feature type="transmembrane region" description="Helical" evidence="1">
    <location>
        <begin position="160"/>
        <end position="176"/>
    </location>
</feature>
<feature type="transmembrane region" description="Helical" evidence="1">
    <location>
        <begin position="182"/>
        <end position="202"/>
    </location>
</feature>
<keyword evidence="1" id="KW-0812">Transmembrane</keyword>
<keyword evidence="1" id="KW-1133">Transmembrane helix</keyword>
<feature type="transmembrane region" description="Helical" evidence="1">
    <location>
        <begin position="406"/>
        <end position="424"/>
    </location>
</feature>
<proteinExistence type="predicted"/>
<feature type="transmembrane region" description="Helical" evidence="1">
    <location>
        <begin position="209"/>
        <end position="235"/>
    </location>
</feature>
<sequence length="753" mass="84517">MVSMSWRKRLSKRVSIWQNRLYLYPRPEPLERTRLFWVALGLVTTAVVVFSAYFILLLTTGHSAFGTNAEDLGIMDQAIWNLAYHGELHQTICNIISDTNCYSPEGINRFAIHFEPILWPISWLYYLWADPRMLLIFQTVVVALGAYPAFLLARLRLRNELAAVAIALLYLLYPAQQQATIYDFHAVTLTTSLLLFTLYFMYTQRTAPMFVFALLSMACKEEIPFVIAMFCLWSMVFQRRWRSSAILLVIALVWFGITYYYVFPHFSPTGKPLLSGRYDGVSQGTTGYFLHKYLLDSKHRAYLDILLRPAIYLPVLAPWVLILAAPTLALNLLSSHEGQYSGLFQYSAEIVPVLIFATIEAVVLVLWLVQLGSHWLTKRQIQLASDTSEISRPLLKSSKPRLTGRLLQLGVMTGLLSLILFSTLRTDYYFHGALPFSVDFHWPQTSVRTQLLQKFVDMVPPGASISAQTRLVPHLSQRQKIYMFPYANEQADYVLLDLQGDVYPFGGSDVYSQSAKSVLLSGKYGIAKAEDGMLLLKKGGPAPGLSPLSPVQAGPGADLVHALPNLPASFCADTLVSAQEMQQIQHPLQATFSAGTGSLQLLGYDATLNSKYENAKTHQYDRTDVHATISTYWKVVQPIRVSQQIAFIMETSDGQEHLASTDVPLLNWCQSSTWKPGDVIKMQSNDFSLAPQNTTVLPKGLAHLSMALLPLAQPSSTIMDVQARLHVDMEKSQDGAEVNQNVRLLRLFALNLI</sequence>
<feature type="transmembrane region" description="Helical" evidence="1">
    <location>
        <begin position="35"/>
        <end position="56"/>
    </location>
</feature>
<feature type="transmembrane region" description="Helical" evidence="1">
    <location>
        <begin position="310"/>
        <end position="330"/>
    </location>
</feature>
<comment type="caution">
    <text evidence="2">The sequence shown here is derived from an EMBL/GenBank/DDBJ whole genome shotgun (WGS) entry which is preliminary data.</text>
</comment>
<evidence type="ECO:0000313" key="3">
    <source>
        <dbReference type="Proteomes" id="UP000654345"/>
    </source>
</evidence>
<feature type="transmembrane region" description="Helical" evidence="1">
    <location>
        <begin position="241"/>
        <end position="262"/>
    </location>
</feature>
<accession>A0ABQ3UHG2</accession>
<organism evidence="2 3">
    <name type="scientific">Ktedonobacter robiniae</name>
    <dbReference type="NCBI Taxonomy" id="2778365"/>
    <lineage>
        <taxon>Bacteria</taxon>
        <taxon>Bacillati</taxon>
        <taxon>Chloroflexota</taxon>
        <taxon>Ktedonobacteria</taxon>
        <taxon>Ktedonobacterales</taxon>
        <taxon>Ktedonobacteraceae</taxon>
        <taxon>Ktedonobacter</taxon>
    </lineage>
</organism>
<evidence type="ECO:0008006" key="4">
    <source>
        <dbReference type="Google" id="ProtNLM"/>
    </source>
</evidence>